<dbReference type="OrthoDB" id="9759676at2"/>
<evidence type="ECO:0000256" key="4">
    <source>
        <dbReference type="ARBA" id="ARBA00023136"/>
    </source>
</evidence>
<keyword evidence="3 5" id="KW-1133">Transmembrane helix</keyword>
<dbReference type="PANTHER" id="PTHR47704">
    <property type="entry name" value="POTASSIUM TRANSPORTER KIMA"/>
    <property type="match status" value="1"/>
</dbReference>
<evidence type="ECO:0000313" key="6">
    <source>
        <dbReference type="EMBL" id="SEE03926.1"/>
    </source>
</evidence>
<dbReference type="STRING" id="648782.SAMN04488554_1369"/>
<proteinExistence type="predicted"/>
<evidence type="ECO:0000256" key="1">
    <source>
        <dbReference type="ARBA" id="ARBA00004141"/>
    </source>
</evidence>
<evidence type="ECO:0000256" key="3">
    <source>
        <dbReference type="ARBA" id="ARBA00022989"/>
    </source>
</evidence>
<evidence type="ECO:0000256" key="2">
    <source>
        <dbReference type="ARBA" id="ARBA00022692"/>
    </source>
</evidence>
<dbReference type="EMBL" id="FNTX01000001">
    <property type="protein sequence ID" value="SEE03926.1"/>
    <property type="molecule type" value="Genomic_DNA"/>
</dbReference>
<gene>
    <name evidence="6" type="ORF">SAMN04488554_1369</name>
</gene>
<feature type="transmembrane region" description="Helical" evidence="5">
    <location>
        <begin position="443"/>
        <end position="465"/>
    </location>
</feature>
<dbReference type="InterPro" id="IPR053153">
    <property type="entry name" value="APC_K+_Transporter"/>
</dbReference>
<feature type="transmembrane region" description="Helical" evidence="5">
    <location>
        <begin position="220"/>
        <end position="240"/>
    </location>
</feature>
<feature type="transmembrane region" description="Helical" evidence="5">
    <location>
        <begin position="376"/>
        <end position="396"/>
    </location>
</feature>
<sequence length="671" mass="72029">MPDIVDAAKRLLVGRPVRSDRLGHALLRKREALPIFTADGLSSVAYAPDEILLTLSLAGIAAATISPWVGLAVVGVMLTVVASYRHLVRAYPDGRGDYQVATVNLGKRAGLTVGSAVLVDYVLTVAVSLSSSAQYLTTLWPALRGNEEWVATGMVVLVALANVRGRLKSKLGFAVPVYLFLAAMGVMAVVGGIQWAAGSIGQAASAQYDVVPLERLDQGLMGIAGAFLVLRAFSSGAVALTGVEAISTGVPAFRRPKARNAALTLAMLGLIGSTMLMSVLGLAHATGVQFVEDPSRDLRLDGVVPGEDFVQTPVIGQIAEVVFAAVPWLFFVVVGATALILVLAANTAFNGFPQLASVLGKDGFLPRQLHTRGDRLALTNGIVSLAVAAIALIWVFEAQITQLIQLYIVGVFVSFTVSQLGMVKHWNRYLRTVIVAQERSRMLRARAVNAFGFVLTAVVLVVVVLTKATHGAWIAVGLMALLYVLMGLVRRHYDSVAEELALDDEGKAKALPSRVHAVVLVSQVHKPTMRALAYARATRPFTLQAISVAVDPEEATALRSAWDRLGLPLPLTVLDSPYREVTRPVLEFVKAIRRESPRDLVVVYVPEYVVGSWWERVLHNRSSIRLKARLLHMPGVVMASVPWQLRSAQLVGPTAGGTVHDVRTDGDTETR</sequence>
<keyword evidence="7" id="KW-1185">Reference proteome</keyword>
<accession>A0A1H5FKH8</accession>
<dbReference type="Proteomes" id="UP000199220">
    <property type="component" value="Unassembled WGS sequence"/>
</dbReference>
<dbReference type="RefSeq" id="WP_089772247.1">
    <property type="nucleotide sequence ID" value="NZ_FNTX01000001.1"/>
</dbReference>
<keyword evidence="2 5" id="KW-0812">Transmembrane</keyword>
<feature type="transmembrane region" description="Helical" evidence="5">
    <location>
        <begin position="51"/>
        <end position="84"/>
    </location>
</feature>
<name>A0A1H5FKH8_9MICO</name>
<protein>
    <submittedName>
        <fullName evidence="6">Amino acid transporter</fullName>
    </submittedName>
</protein>
<dbReference type="GO" id="GO:0016020">
    <property type="term" value="C:membrane"/>
    <property type="evidence" value="ECO:0007669"/>
    <property type="project" value="UniProtKB-SubCell"/>
</dbReference>
<feature type="transmembrane region" description="Helical" evidence="5">
    <location>
        <begin position="177"/>
        <end position="200"/>
    </location>
</feature>
<organism evidence="6 7">
    <name type="scientific">Ruania alba</name>
    <dbReference type="NCBI Taxonomy" id="648782"/>
    <lineage>
        <taxon>Bacteria</taxon>
        <taxon>Bacillati</taxon>
        <taxon>Actinomycetota</taxon>
        <taxon>Actinomycetes</taxon>
        <taxon>Micrococcales</taxon>
        <taxon>Ruaniaceae</taxon>
        <taxon>Ruania</taxon>
    </lineage>
</organism>
<feature type="transmembrane region" description="Helical" evidence="5">
    <location>
        <begin position="328"/>
        <end position="349"/>
    </location>
</feature>
<feature type="transmembrane region" description="Helical" evidence="5">
    <location>
        <begin position="402"/>
        <end position="423"/>
    </location>
</feature>
<dbReference type="GO" id="GO:0022857">
    <property type="term" value="F:transmembrane transporter activity"/>
    <property type="evidence" value="ECO:0007669"/>
    <property type="project" value="InterPro"/>
</dbReference>
<dbReference type="PANTHER" id="PTHR47704:SF1">
    <property type="entry name" value="POTASSIUM TRANSPORTER KIMA"/>
    <property type="match status" value="1"/>
</dbReference>
<dbReference type="AlphaFoldDB" id="A0A1H5FKH8"/>
<dbReference type="Gene3D" id="1.20.1740.10">
    <property type="entry name" value="Amino acid/polyamine transporter I"/>
    <property type="match status" value="1"/>
</dbReference>
<keyword evidence="4 5" id="KW-0472">Membrane</keyword>
<reference evidence="7" key="1">
    <citation type="submission" date="2016-10" db="EMBL/GenBank/DDBJ databases">
        <authorList>
            <person name="Varghese N."/>
            <person name="Submissions S."/>
        </authorList>
    </citation>
    <scope>NUCLEOTIDE SEQUENCE [LARGE SCALE GENOMIC DNA]</scope>
    <source>
        <strain evidence="7">DSM 21368</strain>
    </source>
</reference>
<dbReference type="Pfam" id="PF13520">
    <property type="entry name" value="AA_permease_2"/>
    <property type="match status" value="1"/>
</dbReference>
<dbReference type="InterPro" id="IPR002293">
    <property type="entry name" value="AA/rel_permease1"/>
</dbReference>
<evidence type="ECO:0000256" key="5">
    <source>
        <dbReference type="SAM" id="Phobius"/>
    </source>
</evidence>
<feature type="transmembrane region" description="Helical" evidence="5">
    <location>
        <begin position="261"/>
        <end position="283"/>
    </location>
</feature>
<evidence type="ECO:0000313" key="7">
    <source>
        <dbReference type="Proteomes" id="UP000199220"/>
    </source>
</evidence>
<comment type="subcellular location">
    <subcellularLocation>
        <location evidence="1">Membrane</location>
        <topology evidence="1">Multi-pass membrane protein</topology>
    </subcellularLocation>
</comment>
<feature type="transmembrane region" description="Helical" evidence="5">
    <location>
        <begin position="471"/>
        <end position="489"/>
    </location>
</feature>